<protein>
    <recommendedName>
        <fullName evidence="4">DUF192 domain-containing protein</fullName>
    </recommendedName>
</protein>
<keyword evidence="1" id="KW-1133">Transmembrane helix</keyword>
<evidence type="ECO:0008006" key="4">
    <source>
        <dbReference type="Google" id="ProtNLM"/>
    </source>
</evidence>
<dbReference type="Pfam" id="PF02643">
    <property type="entry name" value="DUF192"/>
    <property type="match status" value="1"/>
</dbReference>
<gene>
    <name evidence="2" type="ORF">COU08_01525</name>
</gene>
<dbReference type="PANTHER" id="PTHR37953">
    <property type="entry name" value="UPF0127 PROTEIN MJ1496"/>
    <property type="match status" value="1"/>
</dbReference>
<dbReference type="Proteomes" id="UP000228635">
    <property type="component" value="Unassembled WGS sequence"/>
</dbReference>
<sequence>MKKKPVSKIIVLLPVIIFVVGLGFFAFYFFSRNEAHIRPSDEVLERIEEAQRSDLTYDTELLSVGGLVYSVEIAETEEQQYKGLSGRDFLDPDAGMIFEFQDAGVYGFWMKGMRFPIDLLWLVDDKVVSIEENISYKDQSTIYSPPEPVNGVLEINAGQVAERGIQIGDTVEYYYPE</sequence>
<evidence type="ECO:0000313" key="3">
    <source>
        <dbReference type="Proteomes" id="UP000228635"/>
    </source>
</evidence>
<evidence type="ECO:0000313" key="2">
    <source>
        <dbReference type="EMBL" id="PIT92658.1"/>
    </source>
</evidence>
<dbReference type="Gene3D" id="2.60.120.1140">
    <property type="entry name" value="Protein of unknown function DUF192"/>
    <property type="match status" value="1"/>
</dbReference>
<proteinExistence type="predicted"/>
<dbReference type="InterPro" id="IPR003795">
    <property type="entry name" value="DUF192"/>
</dbReference>
<evidence type="ECO:0000256" key="1">
    <source>
        <dbReference type="SAM" id="Phobius"/>
    </source>
</evidence>
<name>A0A2M6WIN5_9BACT</name>
<feature type="transmembrane region" description="Helical" evidence="1">
    <location>
        <begin position="9"/>
        <end position="30"/>
    </location>
</feature>
<keyword evidence="1" id="KW-0812">Transmembrane</keyword>
<comment type="caution">
    <text evidence="2">The sequence shown here is derived from an EMBL/GenBank/DDBJ whole genome shotgun (WGS) entry which is preliminary data.</text>
</comment>
<dbReference type="PANTHER" id="PTHR37953:SF1">
    <property type="entry name" value="UPF0127 PROTEIN MJ1496"/>
    <property type="match status" value="1"/>
</dbReference>
<reference evidence="3" key="1">
    <citation type="submission" date="2017-09" db="EMBL/GenBank/DDBJ databases">
        <title>Depth-based differentiation of microbial function through sediment-hosted aquifers and enrichment of novel symbionts in the deep terrestrial subsurface.</title>
        <authorList>
            <person name="Probst A.J."/>
            <person name="Ladd B."/>
            <person name="Jarett J.K."/>
            <person name="Geller-Mcgrath D.E."/>
            <person name="Sieber C.M.K."/>
            <person name="Emerson J.B."/>
            <person name="Anantharaman K."/>
            <person name="Thomas B.C."/>
            <person name="Malmstrom R."/>
            <person name="Stieglmeier M."/>
            <person name="Klingl A."/>
            <person name="Woyke T."/>
            <person name="Ryan C.M."/>
            <person name="Banfield J.F."/>
        </authorList>
    </citation>
    <scope>NUCLEOTIDE SEQUENCE [LARGE SCALE GENOMIC DNA]</scope>
</reference>
<dbReference type="EMBL" id="PFBA01000013">
    <property type="protein sequence ID" value="PIT92658.1"/>
    <property type="molecule type" value="Genomic_DNA"/>
</dbReference>
<keyword evidence="1" id="KW-0472">Membrane</keyword>
<dbReference type="InterPro" id="IPR038695">
    <property type="entry name" value="Saro_0823-like_sf"/>
</dbReference>
<accession>A0A2M6WIN5</accession>
<dbReference type="AlphaFoldDB" id="A0A2M6WIN5"/>
<organism evidence="2 3">
    <name type="scientific">Candidatus Harrisonbacteria bacterium CG10_big_fil_rev_8_21_14_0_10_42_17</name>
    <dbReference type="NCBI Taxonomy" id="1974584"/>
    <lineage>
        <taxon>Bacteria</taxon>
        <taxon>Candidatus Harrisoniibacteriota</taxon>
    </lineage>
</organism>